<dbReference type="InterPro" id="IPR006121">
    <property type="entry name" value="HMA_dom"/>
</dbReference>
<dbReference type="Proteomes" id="UP000014541">
    <property type="component" value="Unassembled WGS sequence"/>
</dbReference>
<comment type="caution">
    <text evidence="2">The sequence shown here is derived from an EMBL/GenBank/DDBJ whole genome shotgun (WGS) entry which is preliminary data.</text>
</comment>
<dbReference type="OrthoDB" id="361821at2"/>
<evidence type="ECO:0000313" key="3">
    <source>
        <dbReference type="Proteomes" id="UP000014541"/>
    </source>
</evidence>
<dbReference type="RefSeq" id="WP_016525432.1">
    <property type="nucleotide sequence ID" value="NZ_KE332518.1"/>
</dbReference>
<dbReference type="HOGENOM" id="CLU_134973_11_0_12"/>
<dbReference type="AlphaFoldDB" id="S3K1N5"/>
<dbReference type="InterPro" id="IPR036163">
    <property type="entry name" value="HMA_dom_sf"/>
</dbReference>
<evidence type="ECO:0000313" key="2">
    <source>
        <dbReference type="EMBL" id="EPF30821.1"/>
    </source>
</evidence>
<name>S3K1N5_TREMA</name>
<dbReference type="SUPFAM" id="SSF55008">
    <property type="entry name" value="HMA, heavy metal-associated domain"/>
    <property type="match status" value="1"/>
</dbReference>
<protein>
    <recommendedName>
        <fullName evidence="1">HMA domain-containing protein</fullName>
    </recommendedName>
</protein>
<gene>
    <name evidence="2" type="ORF">HMPREF9194_01145</name>
</gene>
<dbReference type="EMBL" id="ATFF01000006">
    <property type="protein sequence ID" value="EPF30821.1"/>
    <property type="molecule type" value="Genomic_DNA"/>
</dbReference>
<dbReference type="Gene3D" id="3.30.70.100">
    <property type="match status" value="1"/>
</dbReference>
<dbReference type="GO" id="GO:0046872">
    <property type="term" value="F:metal ion binding"/>
    <property type="evidence" value="ECO:0007669"/>
    <property type="project" value="InterPro"/>
</dbReference>
<feature type="domain" description="HMA" evidence="1">
    <location>
        <begin position="1"/>
        <end position="68"/>
    </location>
</feature>
<sequence length="69" mass="7421">MEQKIYVAGMTGSEDEQKTAAAVSAVAGVKRCVVNFEKAQVFVDYDENTADIEKTIRDAISSCGFDVLG</sequence>
<dbReference type="PROSITE" id="PS50846">
    <property type="entry name" value="HMA_2"/>
    <property type="match status" value="1"/>
</dbReference>
<reference evidence="2 3" key="1">
    <citation type="submission" date="2013-04" db="EMBL/GenBank/DDBJ databases">
        <title>The Genome Sequence of Treponema maltophilum ATCC 51939.</title>
        <authorList>
            <consortium name="The Broad Institute Genomics Platform"/>
            <person name="Earl A."/>
            <person name="Ward D."/>
            <person name="Feldgarden M."/>
            <person name="Gevers D."/>
            <person name="Leonetti C."/>
            <person name="Blanton J.M."/>
            <person name="Dewhirst F.E."/>
            <person name="Izard J."/>
            <person name="Walker B."/>
            <person name="Young S."/>
            <person name="Zeng Q."/>
            <person name="Gargeya S."/>
            <person name="Fitzgerald M."/>
            <person name="Haas B."/>
            <person name="Abouelleil A."/>
            <person name="Allen A.W."/>
            <person name="Alvarado L."/>
            <person name="Arachchi H.M."/>
            <person name="Berlin A.M."/>
            <person name="Chapman S.B."/>
            <person name="Gainer-Dewar J."/>
            <person name="Goldberg J."/>
            <person name="Griggs A."/>
            <person name="Gujja S."/>
            <person name="Hansen M."/>
            <person name="Howarth C."/>
            <person name="Imamovic A."/>
            <person name="Ireland A."/>
            <person name="Larimer J."/>
            <person name="McCowan C."/>
            <person name="Murphy C."/>
            <person name="Pearson M."/>
            <person name="Poon T.W."/>
            <person name="Priest M."/>
            <person name="Roberts A."/>
            <person name="Saif S."/>
            <person name="Shea T."/>
            <person name="Sisk P."/>
            <person name="Sykes S."/>
            <person name="Wortman J."/>
            <person name="Nusbaum C."/>
            <person name="Birren B."/>
        </authorList>
    </citation>
    <scope>NUCLEOTIDE SEQUENCE [LARGE SCALE GENOMIC DNA]</scope>
    <source>
        <strain evidence="2 3">ATCC 51939</strain>
    </source>
</reference>
<organism evidence="2 3">
    <name type="scientific">Treponema maltophilum ATCC 51939</name>
    <dbReference type="NCBI Taxonomy" id="1125699"/>
    <lineage>
        <taxon>Bacteria</taxon>
        <taxon>Pseudomonadati</taxon>
        <taxon>Spirochaetota</taxon>
        <taxon>Spirochaetia</taxon>
        <taxon>Spirochaetales</taxon>
        <taxon>Treponemataceae</taxon>
        <taxon>Treponema</taxon>
    </lineage>
</organism>
<dbReference type="STRING" id="1125699.HMPREF9194_01145"/>
<accession>S3K1N5</accession>
<keyword evidence="3" id="KW-1185">Reference proteome</keyword>
<dbReference type="Pfam" id="PF00403">
    <property type="entry name" value="HMA"/>
    <property type="match status" value="1"/>
</dbReference>
<evidence type="ECO:0000259" key="1">
    <source>
        <dbReference type="PROSITE" id="PS50846"/>
    </source>
</evidence>
<dbReference type="eggNOG" id="ENOG5031D3J">
    <property type="taxonomic scope" value="Bacteria"/>
</dbReference>
<dbReference type="PATRIC" id="fig|1125699.3.peg.1166"/>
<proteinExistence type="predicted"/>